<dbReference type="PROSITE" id="PS51257">
    <property type="entry name" value="PROKAR_LIPOPROTEIN"/>
    <property type="match status" value="1"/>
</dbReference>
<proteinExistence type="predicted"/>
<dbReference type="Gene3D" id="3.10.450.50">
    <property type="match status" value="1"/>
</dbReference>
<dbReference type="EMBL" id="BMXF01000001">
    <property type="protein sequence ID" value="GHB64733.1"/>
    <property type="molecule type" value="Genomic_DNA"/>
</dbReference>
<dbReference type="InterPro" id="IPR032710">
    <property type="entry name" value="NTF2-like_dom_sf"/>
</dbReference>
<organism evidence="1 2">
    <name type="scientific">Persicitalea jodogahamensis</name>
    <dbReference type="NCBI Taxonomy" id="402147"/>
    <lineage>
        <taxon>Bacteria</taxon>
        <taxon>Pseudomonadati</taxon>
        <taxon>Bacteroidota</taxon>
        <taxon>Cytophagia</taxon>
        <taxon>Cytophagales</taxon>
        <taxon>Spirosomataceae</taxon>
        <taxon>Persicitalea</taxon>
    </lineage>
</organism>
<accession>A0A8J3D2Z2</accession>
<protein>
    <recommendedName>
        <fullName evidence="3">DUF4440 domain-containing protein</fullName>
    </recommendedName>
</protein>
<name>A0A8J3D2Z2_9BACT</name>
<evidence type="ECO:0008006" key="3">
    <source>
        <dbReference type="Google" id="ProtNLM"/>
    </source>
</evidence>
<evidence type="ECO:0000313" key="1">
    <source>
        <dbReference type="EMBL" id="GHB64733.1"/>
    </source>
</evidence>
<dbReference type="SUPFAM" id="SSF54427">
    <property type="entry name" value="NTF2-like"/>
    <property type="match status" value="1"/>
</dbReference>
<evidence type="ECO:0000313" key="2">
    <source>
        <dbReference type="Proteomes" id="UP000598271"/>
    </source>
</evidence>
<gene>
    <name evidence="1" type="ORF">GCM10007390_18400</name>
</gene>
<reference evidence="1 2" key="1">
    <citation type="journal article" date="2014" name="Int. J. Syst. Evol. Microbiol.">
        <title>Complete genome sequence of Corynebacterium casei LMG S-19264T (=DSM 44701T), isolated from a smear-ripened cheese.</title>
        <authorList>
            <consortium name="US DOE Joint Genome Institute (JGI-PGF)"/>
            <person name="Walter F."/>
            <person name="Albersmeier A."/>
            <person name="Kalinowski J."/>
            <person name="Ruckert C."/>
        </authorList>
    </citation>
    <scope>NUCLEOTIDE SEQUENCE [LARGE SCALE GENOMIC DNA]</scope>
    <source>
        <strain evidence="1 2">KCTC 12866</strain>
    </source>
</reference>
<comment type="caution">
    <text evidence="1">The sequence shown here is derived from an EMBL/GenBank/DDBJ whole genome shotgun (WGS) entry which is preliminary data.</text>
</comment>
<sequence length="163" mass="19064">MEHFDFKNAVLMVLLVALAVGCQTKEQPKEIAKSSSTDLKAEIRAQVDSLYEVYEKFGYEWIDFYDDEYTAIYPNSPIKLMNKDSLRAQWKGIYQKYHVKLIERGEPTIIESEDMAISYNSFNEIFVNKVTNDTTKNVGTYIIAWKRQPDDSWKIVFETLHNN</sequence>
<dbReference type="AlphaFoldDB" id="A0A8J3D2Z2"/>
<keyword evidence="2" id="KW-1185">Reference proteome</keyword>
<dbReference type="Proteomes" id="UP000598271">
    <property type="component" value="Unassembled WGS sequence"/>
</dbReference>